<evidence type="ECO:0000256" key="3">
    <source>
        <dbReference type="ARBA" id="ARBA00022692"/>
    </source>
</evidence>
<keyword evidence="4 6" id="KW-1133">Transmembrane helix</keyword>
<feature type="domain" description="Cardiolipin synthase N-terminal" evidence="7">
    <location>
        <begin position="32"/>
        <end position="74"/>
    </location>
</feature>
<evidence type="ECO:0000259" key="7">
    <source>
        <dbReference type="Pfam" id="PF13396"/>
    </source>
</evidence>
<accession>A0ABW2LJF4</accession>
<name>A0ABW2LJF4_9PSEU</name>
<evidence type="ECO:0000256" key="2">
    <source>
        <dbReference type="ARBA" id="ARBA00022475"/>
    </source>
</evidence>
<keyword evidence="2" id="KW-1003">Cell membrane</keyword>
<evidence type="ECO:0000256" key="1">
    <source>
        <dbReference type="ARBA" id="ARBA00004651"/>
    </source>
</evidence>
<dbReference type="Pfam" id="PF13396">
    <property type="entry name" value="PLDc_N"/>
    <property type="match status" value="1"/>
</dbReference>
<feature type="transmembrane region" description="Helical" evidence="6">
    <location>
        <begin position="12"/>
        <end position="40"/>
    </location>
</feature>
<dbReference type="InterPro" id="IPR027379">
    <property type="entry name" value="CLS_N"/>
</dbReference>
<feature type="transmembrane region" description="Helical" evidence="6">
    <location>
        <begin position="52"/>
        <end position="72"/>
    </location>
</feature>
<dbReference type="RefSeq" id="WP_380666469.1">
    <property type="nucleotide sequence ID" value="NZ_JBHTCJ010000004.1"/>
</dbReference>
<protein>
    <submittedName>
        <fullName evidence="8">PLD nuclease N-terminal domain-containing protein</fullName>
    </submittedName>
</protein>
<comment type="caution">
    <text evidence="8">The sequence shown here is derived from an EMBL/GenBank/DDBJ whole genome shotgun (WGS) entry which is preliminary data.</text>
</comment>
<reference evidence="9" key="1">
    <citation type="journal article" date="2019" name="Int. J. Syst. Evol. Microbiol.">
        <title>The Global Catalogue of Microorganisms (GCM) 10K type strain sequencing project: providing services to taxonomists for standard genome sequencing and annotation.</title>
        <authorList>
            <consortium name="The Broad Institute Genomics Platform"/>
            <consortium name="The Broad Institute Genome Sequencing Center for Infectious Disease"/>
            <person name="Wu L."/>
            <person name="Ma J."/>
        </authorList>
    </citation>
    <scope>NUCLEOTIDE SEQUENCE [LARGE SCALE GENOMIC DNA]</scope>
    <source>
        <strain evidence="9">WLHS5</strain>
    </source>
</reference>
<proteinExistence type="predicted"/>
<evidence type="ECO:0000313" key="8">
    <source>
        <dbReference type="EMBL" id="MFC7341509.1"/>
    </source>
</evidence>
<dbReference type="EMBL" id="JBHTCJ010000004">
    <property type="protein sequence ID" value="MFC7341509.1"/>
    <property type="molecule type" value="Genomic_DNA"/>
</dbReference>
<evidence type="ECO:0000256" key="6">
    <source>
        <dbReference type="SAM" id="Phobius"/>
    </source>
</evidence>
<gene>
    <name evidence="8" type="ORF">ACFQRI_08780</name>
</gene>
<evidence type="ECO:0000256" key="4">
    <source>
        <dbReference type="ARBA" id="ARBA00022989"/>
    </source>
</evidence>
<keyword evidence="3 6" id="KW-0812">Transmembrane</keyword>
<dbReference type="Proteomes" id="UP001596504">
    <property type="component" value="Unassembled WGS sequence"/>
</dbReference>
<organism evidence="8 9">
    <name type="scientific">Saccharopolyspora griseoalba</name>
    <dbReference type="NCBI Taxonomy" id="1431848"/>
    <lineage>
        <taxon>Bacteria</taxon>
        <taxon>Bacillati</taxon>
        <taxon>Actinomycetota</taxon>
        <taxon>Actinomycetes</taxon>
        <taxon>Pseudonocardiales</taxon>
        <taxon>Pseudonocardiaceae</taxon>
        <taxon>Saccharopolyspora</taxon>
    </lineage>
</organism>
<comment type="subcellular location">
    <subcellularLocation>
        <location evidence="1">Cell membrane</location>
        <topology evidence="1">Multi-pass membrane protein</topology>
    </subcellularLocation>
</comment>
<keyword evidence="5 6" id="KW-0472">Membrane</keyword>
<sequence length="85" mass="8968">MALAHVLAADPAPVFAFGTLALVALVALGWLVLFLAALVSILGSPHTGGMKIAWLVFAFIAPFLGSLLWFVVGRGDSYRRRPASC</sequence>
<keyword evidence="9" id="KW-1185">Reference proteome</keyword>
<evidence type="ECO:0000256" key="5">
    <source>
        <dbReference type="ARBA" id="ARBA00023136"/>
    </source>
</evidence>
<evidence type="ECO:0000313" key="9">
    <source>
        <dbReference type="Proteomes" id="UP001596504"/>
    </source>
</evidence>